<dbReference type="Gene3D" id="3.30.1540.10">
    <property type="entry name" value="formyl-coa transferase, domain 3"/>
    <property type="match status" value="1"/>
</dbReference>
<dbReference type="Pfam" id="PF02515">
    <property type="entry name" value="CoA_transf_3"/>
    <property type="match status" value="1"/>
</dbReference>
<dbReference type="AlphaFoldDB" id="A0A5C8ZP47"/>
<evidence type="ECO:0000256" key="1">
    <source>
        <dbReference type="ARBA" id="ARBA00022679"/>
    </source>
</evidence>
<gene>
    <name evidence="2" type="ORF">FV139_19565</name>
</gene>
<dbReference type="SUPFAM" id="SSF89796">
    <property type="entry name" value="CoA-transferase family III (CaiB/BaiF)"/>
    <property type="match status" value="1"/>
</dbReference>
<evidence type="ECO:0000313" key="3">
    <source>
        <dbReference type="Proteomes" id="UP000321039"/>
    </source>
</evidence>
<dbReference type="InterPro" id="IPR050509">
    <property type="entry name" value="CoA-transferase_III"/>
</dbReference>
<dbReference type="PANTHER" id="PTHR48228">
    <property type="entry name" value="SUCCINYL-COA--D-CITRAMALATE COA-TRANSFERASE"/>
    <property type="match status" value="1"/>
</dbReference>
<dbReference type="Proteomes" id="UP000321039">
    <property type="component" value="Unassembled WGS sequence"/>
</dbReference>
<keyword evidence="3" id="KW-1185">Reference proteome</keyword>
<dbReference type="InterPro" id="IPR044855">
    <property type="entry name" value="CoA-Trfase_III_dom3_sf"/>
</dbReference>
<organism evidence="2 3">
    <name type="scientific">Parahaliea maris</name>
    <dbReference type="NCBI Taxonomy" id="2716870"/>
    <lineage>
        <taxon>Bacteria</taxon>
        <taxon>Pseudomonadati</taxon>
        <taxon>Pseudomonadota</taxon>
        <taxon>Gammaproteobacteria</taxon>
        <taxon>Cellvibrionales</taxon>
        <taxon>Halieaceae</taxon>
        <taxon>Parahaliea</taxon>
    </lineage>
</organism>
<dbReference type="InterPro" id="IPR003673">
    <property type="entry name" value="CoA-Trfase_fam_III"/>
</dbReference>
<name>A0A5C8ZP47_9GAMM</name>
<dbReference type="PANTHER" id="PTHR48228:SF6">
    <property type="entry name" value="L-CARNITINE COA-TRANSFERASE"/>
    <property type="match status" value="1"/>
</dbReference>
<sequence length="405" mass="43432">MSNTPSKRPLDGIRVIELGQLLAGPFTGTILGYFGAEVIKIEPPGKGDPIRGWRIVENGTSHWYRSLGRNKKSVTLDLKSEKGRELAGQLMNTADVVVENFRPGVVEEWGLGPEDIKKVNPGVVYARISGYGQTGPYASKPGYASVTEGVSGFRYVNGFPGEPPVRPNLSTGDTIAAIHAALGICLALLQRQRGEHEGQGEGQVVDVALYESMFNLMEGVVPEYSGAGVIREASGTTLTGIVPTNTYTCGDGKYVIIGGNGDSIFKRLMVAAGHPEMAENPEMAHNEGRVVHVEAIDKALADWCAAHTAAEVVEILEAERVPVGLVYNVEDQMRDPHFNARGMFEKVEIDGKPLDIPAIMPKLEGTPGRTDWPGQDVGSHNQEILGDLLGLDEAAIGALREEGVV</sequence>
<dbReference type="EMBL" id="VRZA01000010">
    <property type="protein sequence ID" value="TXS89490.1"/>
    <property type="molecule type" value="Genomic_DNA"/>
</dbReference>
<dbReference type="InterPro" id="IPR023606">
    <property type="entry name" value="CoA-Trfase_III_dom_1_sf"/>
</dbReference>
<keyword evidence="1 2" id="KW-0808">Transferase</keyword>
<dbReference type="Gene3D" id="3.40.50.10540">
    <property type="entry name" value="Crotonobetainyl-coa:carnitine coa-transferase, domain 1"/>
    <property type="match status" value="1"/>
</dbReference>
<proteinExistence type="predicted"/>
<comment type="caution">
    <text evidence="2">The sequence shown here is derived from an EMBL/GenBank/DDBJ whole genome shotgun (WGS) entry which is preliminary data.</text>
</comment>
<protein>
    <submittedName>
        <fullName evidence="2">CoA transferase</fullName>
    </submittedName>
</protein>
<dbReference type="RefSeq" id="WP_148070182.1">
    <property type="nucleotide sequence ID" value="NZ_VRZA01000010.1"/>
</dbReference>
<reference evidence="2 3" key="1">
    <citation type="submission" date="2019-08" db="EMBL/GenBank/DDBJ databases">
        <title>Parahaliea maris sp. nov., isolated from the surface seawater.</title>
        <authorList>
            <person name="Liu Y."/>
        </authorList>
    </citation>
    <scope>NUCLEOTIDE SEQUENCE [LARGE SCALE GENOMIC DNA]</scope>
    <source>
        <strain evidence="2 3">HSLHS9</strain>
    </source>
</reference>
<evidence type="ECO:0000313" key="2">
    <source>
        <dbReference type="EMBL" id="TXS89490.1"/>
    </source>
</evidence>
<accession>A0A5C8ZP47</accession>
<dbReference type="GO" id="GO:0016740">
    <property type="term" value="F:transferase activity"/>
    <property type="evidence" value="ECO:0007669"/>
    <property type="project" value="UniProtKB-KW"/>
</dbReference>